<dbReference type="InterPro" id="IPR036179">
    <property type="entry name" value="Ig-like_dom_sf"/>
</dbReference>
<dbReference type="AlphaFoldDB" id="A0A7L3B696"/>
<dbReference type="InterPro" id="IPR039939">
    <property type="entry name" value="VSIG4"/>
</dbReference>
<feature type="domain" description="Ig-like" evidence="1">
    <location>
        <begin position="121"/>
        <end position="196"/>
    </location>
</feature>
<dbReference type="PROSITE" id="PS50835">
    <property type="entry name" value="IG_LIKE"/>
    <property type="match status" value="2"/>
</dbReference>
<dbReference type="GO" id="GO:0032703">
    <property type="term" value="P:negative regulation of interleukin-2 production"/>
    <property type="evidence" value="ECO:0007669"/>
    <property type="project" value="InterPro"/>
</dbReference>
<evidence type="ECO:0000313" key="2">
    <source>
        <dbReference type="EMBL" id="NXT26724.1"/>
    </source>
</evidence>
<dbReference type="InterPro" id="IPR013783">
    <property type="entry name" value="Ig-like_fold"/>
</dbReference>
<feature type="non-terminal residue" evidence="2">
    <location>
        <position position="196"/>
    </location>
</feature>
<dbReference type="PANTHER" id="PTHR15466:SF2">
    <property type="entry name" value="V-SET AND IMMUNOGLOBULIN DOMAIN-CONTAINING PROTEIN 4"/>
    <property type="match status" value="1"/>
</dbReference>
<evidence type="ECO:0000259" key="1">
    <source>
        <dbReference type="PROSITE" id="PS50835"/>
    </source>
</evidence>
<keyword evidence="3" id="KW-1185">Reference proteome</keyword>
<name>A0A7L3B696_9AVES</name>
<proteinExistence type="predicted"/>
<gene>
    <name evidence="2" type="primary">Vsig4_0</name>
    <name evidence="2" type="ORF">SYRPAR_R11350</name>
</gene>
<dbReference type="EMBL" id="VZTO01020393">
    <property type="protein sequence ID" value="NXT26724.1"/>
    <property type="molecule type" value="Genomic_DNA"/>
</dbReference>
<feature type="non-terminal residue" evidence="2">
    <location>
        <position position="1"/>
    </location>
</feature>
<dbReference type="PANTHER" id="PTHR15466">
    <property type="entry name" value="V-SET AND IMMUNOGLOBULIN DOMAIN CONTAINING 4"/>
    <property type="match status" value="1"/>
</dbReference>
<dbReference type="InterPro" id="IPR003599">
    <property type="entry name" value="Ig_sub"/>
</dbReference>
<dbReference type="GO" id="GO:0001851">
    <property type="term" value="F:complement component C3b binding"/>
    <property type="evidence" value="ECO:0007669"/>
    <property type="project" value="TreeGrafter"/>
</dbReference>
<dbReference type="GO" id="GO:0042130">
    <property type="term" value="P:negative regulation of T cell proliferation"/>
    <property type="evidence" value="ECO:0007669"/>
    <property type="project" value="InterPro"/>
</dbReference>
<dbReference type="Gene3D" id="2.60.40.10">
    <property type="entry name" value="Immunoglobulins"/>
    <property type="match status" value="2"/>
</dbReference>
<dbReference type="SUPFAM" id="SSF48726">
    <property type="entry name" value="Immunoglobulin"/>
    <property type="match status" value="2"/>
</dbReference>
<dbReference type="SMART" id="SM00409">
    <property type="entry name" value="IG"/>
    <property type="match status" value="2"/>
</dbReference>
<accession>A0A7L3B696</accession>
<reference evidence="2 3" key="1">
    <citation type="submission" date="2019-09" db="EMBL/GenBank/DDBJ databases">
        <title>Bird 10,000 Genomes (B10K) Project - Family phase.</title>
        <authorList>
            <person name="Zhang G."/>
        </authorList>
    </citation>
    <scope>NUCLEOTIDE SEQUENCE [LARGE SCALE GENOMIC DNA]</scope>
    <source>
        <strain evidence="2">B10K-DU-003-42</strain>
        <tissue evidence="2">Mixed tissue sample</tissue>
    </source>
</reference>
<comment type="caution">
    <text evidence="2">The sequence shown here is derived from an EMBL/GenBank/DDBJ whole genome shotgun (WGS) entry which is preliminary data.</text>
</comment>
<organism evidence="2 3">
    <name type="scientific">Syrrhaptes paradoxus</name>
    <name type="common">Pallas's sandgrouse</name>
    <dbReference type="NCBI Taxonomy" id="302527"/>
    <lineage>
        <taxon>Eukaryota</taxon>
        <taxon>Metazoa</taxon>
        <taxon>Chordata</taxon>
        <taxon>Craniata</taxon>
        <taxon>Vertebrata</taxon>
        <taxon>Euteleostomi</taxon>
        <taxon>Archelosauria</taxon>
        <taxon>Archosauria</taxon>
        <taxon>Dinosauria</taxon>
        <taxon>Saurischia</taxon>
        <taxon>Theropoda</taxon>
        <taxon>Coelurosauria</taxon>
        <taxon>Aves</taxon>
        <taxon>Neognathae</taxon>
        <taxon>Neoaves</taxon>
        <taxon>Columbimorphae</taxon>
        <taxon>Pterocliformes</taxon>
        <taxon>Pteroclidae</taxon>
        <taxon>Syrrhaptes</taxon>
    </lineage>
</organism>
<protein>
    <submittedName>
        <fullName evidence="2">VSIG4 protein</fullName>
    </submittedName>
</protein>
<dbReference type="GO" id="GO:0045957">
    <property type="term" value="P:negative regulation of complement activation, alternative pathway"/>
    <property type="evidence" value="ECO:0007669"/>
    <property type="project" value="TreeGrafter"/>
</dbReference>
<evidence type="ECO:0000313" key="3">
    <source>
        <dbReference type="Proteomes" id="UP000536260"/>
    </source>
</evidence>
<dbReference type="Proteomes" id="UP000536260">
    <property type="component" value="Unassembled WGS sequence"/>
</dbReference>
<sequence length="196" mass="21045">AFLDLSGPSEVKGVWKGPTTLPCAYVPVEGFVQETLVWTVARDQGSGTVFRRDSSSDQALLAEYRGRVSVPRDTPGNVSLHILSLEISDRGTYACQVTWRASNSSLMAREIAMRVDVIKVPATKPVIRAGELGLTVPAGARTSLTCVSSGSPPITYRWFRSSPGGPALLVGSQAELAWDSAQPPDSGEYFCEAENR</sequence>
<dbReference type="InterPro" id="IPR007110">
    <property type="entry name" value="Ig-like_dom"/>
</dbReference>
<dbReference type="InterPro" id="IPR013106">
    <property type="entry name" value="Ig_V-set"/>
</dbReference>
<dbReference type="Pfam" id="PF07686">
    <property type="entry name" value="V-set"/>
    <property type="match status" value="1"/>
</dbReference>
<dbReference type="GO" id="GO:0043031">
    <property type="term" value="P:negative regulation of macrophage activation"/>
    <property type="evidence" value="ECO:0007669"/>
    <property type="project" value="InterPro"/>
</dbReference>
<feature type="domain" description="Ig-like" evidence="1">
    <location>
        <begin position="20"/>
        <end position="112"/>
    </location>
</feature>
<dbReference type="Pfam" id="PF13927">
    <property type="entry name" value="Ig_3"/>
    <property type="match status" value="1"/>
</dbReference>